<dbReference type="Gene3D" id="3.90.1200.10">
    <property type="match status" value="1"/>
</dbReference>
<reference evidence="2 3" key="1">
    <citation type="submission" date="2020-08" db="EMBL/GenBank/DDBJ databases">
        <title>Sequencing the genomes of 1000 actinobacteria strains.</title>
        <authorList>
            <person name="Klenk H.-P."/>
        </authorList>
    </citation>
    <scope>NUCLEOTIDE SEQUENCE [LARGE SCALE GENOMIC DNA]</scope>
    <source>
        <strain evidence="2 3">DSM 44551</strain>
    </source>
</reference>
<dbReference type="InterPro" id="IPR011009">
    <property type="entry name" value="Kinase-like_dom_sf"/>
</dbReference>
<name>A0A7W8VD36_9ACTN</name>
<dbReference type="Proteomes" id="UP000572635">
    <property type="component" value="Unassembled WGS sequence"/>
</dbReference>
<accession>A0A7W8VD36</accession>
<proteinExistence type="predicted"/>
<dbReference type="AlphaFoldDB" id="A0A7W8VD36"/>
<organism evidence="2 3">
    <name type="scientific">Nocardiopsis composta</name>
    <dbReference type="NCBI Taxonomy" id="157465"/>
    <lineage>
        <taxon>Bacteria</taxon>
        <taxon>Bacillati</taxon>
        <taxon>Actinomycetota</taxon>
        <taxon>Actinomycetes</taxon>
        <taxon>Streptosporangiales</taxon>
        <taxon>Nocardiopsidaceae</taxon>
        <taxon>Nocardiopsis</taxon>
    </lineage>
</organism>
<evidence type="ECO:0000313" key="2">
    <source>
        <dbReference type="EMBL" id="MBB5431620.1"/>
    </source>
</evidence>
<keyword evidence="2" id="KW-0418">Kinase</keyword>
<dbReference type="CDD" id="cd05154">
    <property type="entry name" value="ACAD10_11_N-like"/>
    <property type="match status" value="1"/>
</dbReference>
<dbReference type="Pfam" id="PF01636">
    <property type="entry name" value="APH"/>
    <property type="match status" value="1"/>
</dbReference>
<keyword evidence="2" id="KW-0808">Transferase</keyword>
<dbReference type="PANTHER" id="PTHR47829">
    <property type="entry name" value="HYDROLASE, PUTATIVE (AFU_ORTHOLOGUE AFUA_1G12880)-RELATED"/>
    <property type="match status" value="1"/>
</dbReference>
<dbReference type="InterPro" id="IPR041726">
    <property type="entry name" value="ACAD10_11_N"/>
</dbReference>
<evidence type="ECO:0000259" key="1">
    <source>
        <dbReference type="Pfam" id="PF01636"/>
    </source>
</evidence>
<dbReference type="InterPro" id="IPR002575">
    <property type="entry name" value="Aminoglycoside_PTrfase"/>
</dbReference>
<protein>
    <submittedName>
        <fullName evidence="2">Aminoglycoside phosphotransferase (APT) family kinase protein</fullName>
    </submittedName>
</protein>
<dbReference type="GO" id="GO:0016301">
    <property type="term" value="F:kinase activity"/>
    <property type="evidence" value="ECO:0007669"/>
    <property type="project" value="UniProtKB-KW"/>
</dbReference>
<dbReference type="SUPFAM" id="SSF56112">
    <property type="entry name" value="Protein kinase-like (PK-like)"/>
    <property type="match status" value="1"/>
</dbReference>
<evidence type="ECO:0000313" key="3">
    <source>
        <dbReference type="Proteomes" id="UP000572635"/>
    </source>
</evidence>
<dbReference type="Gene3D" id="3.30.200.20">
    <property type="entry name" value="Phosphorylase Kinase, domain 1"/>
    <property type="match status" value="1"/>
</dbReference>
<dbReference type="InterPro" id="IPR052898">
    <property type="entry name" value="ACAD10-like"/>
</dbReference>
<gene>
    <name evidence="2" type="ORF">HDA36_001704</name>
</gene>
<keyword evidence="3" id="KW-1185">Reference proteome</keyword>
<dbReference type="PANTHER" id="PTHR47829:SF1">
    <property type="entry name" value="HAD FAMILY PHOSPHATASE"/>
    <property type="match status" value="1"/>
</dbReference>
<dbReference type="RefSeq" id="WP_184391304.1">
    <property type="nucleotide sequence ID" value="NZ_BAAAJD010000009.1"/>
</dbReference>
<dbReference type="EMBL" id="JACHDB010000001">
    <property type="protein sequence ID" value="MBB5431620.1"/>
    <property type="molecule type" value="Genomic_DNA"/>
</dbReference>
<sequence length="345" mass="37409">MDKGGTNPPGLDLARLRAHLDAERPGLVAGELRARLIAGGRSNLTYEVSDGASRWVVRRPPLGHVLPTAHDMGREHRVITALAPTSVPVPGTRLLCTDAEVLGAPFYVMDFVEGTPYRQAEQLAGIGPEHTRAVVLDLVDTLVDLHAVDPAEVGLADFGRPEGFLERQVRRWGKQLDASRSRDLPGIDELRAGLAERLPASPAPTIVHGDYRLDNALVAEAGGRHRITAVLDWEMSTLGDPLTDLALIAVYSGTEQPSVPGVGDASRAEGFPRVDELVERYAERSGRDLAHFDFYVALAFFKLAVILEGIHFRFTQGKTVGGDFEHIGEAVPGLVDSGLKRLHRL</sequence>
<comment type="caution">
    <text evidence="2">The sequence shown here is derived from an EMBL/GenBank/DDBJ whole genome shotgun (WGS) entry which is preliminary data.</text>
</comment>
<feature type="domain" description="Aminoglycoside phosphotransferase" evidence="1">
    <location>
        <begin position="34"/>
        <end position="259"/>
    </location>
</feature>